<sequence length="77" mass="8557">MLYILALCTFVQSPYLPSCGKTTLMNSKDAPRLNGNLHILLNNSTVQPTTQSIFDPCRVVNFHCPHYHSWPLEGPGG</sequence>
<gene>
    <name evidence="1" type="ORF">CY34DRAFT_809082</name>
</gene>
<name>A0A0C9ZM52_9AGAM</name>
<proteinExistence type="predicted"/>
<evidence type="ECO:0000313" key="2">
    <source>
        <dbReference type="Proteomes" id="UP000054485"/>
    </source>
</evidence>
<reference evidence="1 2" key="1">
    <citation type="submission" date="2014-04" db="EMBL/GenBank/DDBJ databases">
        <authorList>
            <consortium name="DOE Joint Genome Institute"/>
            <person name="Kuo A."/>
            <person name="Ruytinx J."/>
            <person name="Rineau F."/>
            <person name="Colpaert J."/>
            <person name="Kohler A."/>
            <person name="Nagy L.G."/>
            <person name="Floudas D."/>
            <person name="Copeland A."/>
            <person name="Barry K.W."/>
            <person name="Cichocki N."/>
            <person name="Veneault-Fourrey C."/>
            <person name="LaButti K."/>
            <person name="Lindquist E.A."/>
            <person name="Lipzen A."/>
            <person name="Lundell T."/>
            <person name="Morin E."/>
            <person name="Murat C."/>
            <person name="Sun H."/>
            <person name="Tunlid A."/>
            <person name="Henrissat B."/>
            <person name="Grigoriev I.V."/>
            <person name="Hibbett D.S."/>
            <person name="Martin F."/>
            <person name="Nordberg H.P."/>
            <person name="Cantor M.N."/>
            <person name="Hua S.X."/>
        </authorList>
    </citation>
    <scope>NUCLEOTIDE SEQUENCE [LARGE SCALE GENOMIC DNA]</scope>
    <source>
        <strain evidence="1 2">UH-Slu-Lm8-n1</strain>
    </source>
</reference>
<feature type="non-terminal residue" evidence="1">
    <location>
        <position position="1"/>
    </location>
</feature>
<evidence type="ECO:0000313" key="1">
    <source>
        <dbReference type="EMBL" id="KIK38690.1"/>
    </source>
</evidence>
<dbReference type="AlphaFoldDB" id="A0A0C9ZM52"/>
<reference evidence="2" key="2">
    <citation type="submission" date="2015-01" db="EMBL/GenBank/DDBJ databases">
        <title>Evolutionary Origins and Diversification of the Mycorrhizal Mutualists.</title>
        <authorList>
            <consortium name="DOE Joint Genome Institute"/>
            <consortium name="Mycorrhizal Genomics Consortium"/>
            <person name="Kohler A."/>
            <person name="Kuo A."/>
            <person name="Nagy L.G."/>
            <person name="Floudas D."/>
            <person name="Copeland A."/>
            <person name="Barry K.W."/>
            <person name="Cichocki N."/>
            <person name="Veneault-Fourrey C."/>
            <person name="LaButti K."/>
            <person name="Lindquist E.A."/>
            <person name="Lipzen A."/>
            <person name="Lundell T."/>
            <person name="Morin E."/>
            <person name="Murat C."/>
            <person name="Riley R."/>
            <person name="Ohm R."/>
            <person name="Sun H."/>
            <person name="Tunlid A."/>
            <person name="Henrissat B."/>
            <person name="Grigoriev I.V."/>
            <person name="Hibbett D.S."/>
            <person name="Martin F."/>
        </authorList>
    </citation>
    <scope>NUCLEOTIDE SEQUENCE [LARGE SCALE GENOMIC DNA]</scope>
    <source>
        <strain evidence="2">UH-Slu-Lm8-n1</strain>
    </source>
</reference>
<organism evidence="1 2">
    <name type="scientific">Suillus luteus UH-Slu-Lm8-n1</name>
    <dbReference type="NCBI Taxonomy" id="930992"/>
    <lineage>
        <taxon>Eukaryota</taxon>
        <taxon>Fungi</taxon>
        <taxon>Dikarya</taxon>
        <taxon>Basidiomycota</taxon>
        <taxon>Agaricomycotina</taxon>
        <taxon>Agaricomycetes</taxon>
        <taxon>Agaricomycetidae</taxon>
        <taxon>Boletales</taxon>
        <taxon>Suillineae</taxon>
        <taxon>Suillaceae</taxon>
        <taxon>Suillus</taxon>
    </lineage>
</organism>
<protein>
    <submittedName>
        <fullName evidence="1">Uncharacterized protein</fullName>
    </submittedName>
</protein>
<dbReference type="InParanoid" id="A0A0C9ZM52"/>
<keyword evidence="2" id="KW-1185">Reference proteome</keyword>
<accession>A0A0C9ZM52</accession>
<dbReference type="HOGENOM" id="CLU_2644885_0_0_1"/>
<dbReference type="Proteomes" id="UP000054485">
    <property type="component" value="Unassembled WGS sequence"/>
</dbReference>
<dbReference type="EMBL" id="KN835379">
    <property type="protein sequence ID" value="KIK38690.1"/>
    <property type="molecule type" value="Genomic_DNA"/>
</dbReference>